<feature type="transmembrane region" description="Helical" evidence="1">
    <location>
        <begin position="173"/>
        <end position="193"/>
    </location>
</feature>
<evidence type="ECO:0000256" key="1">
    <source>
        <dbReference type="SAM" id="Phobius"/>
    </source>
</evidence>
<feature type="transmembrane region" description="Helical" evidence="1">
    <location>
        <begin position="131"/>
        <end position="152"/>
    </location>
</feature>
<feature type="transmembrane region" description="Helical" evidence="1">
    <location>
        <begin position="81"/>
        <end position="105"/>
    </location>
</feature>
<sequence>MRSGVLLELELVLLVVCSLVAPAGAYAFLYGRWSISRRTVLGFAMLLMVLAGVDVALLQSLTEKARRTPDLPGMQLFTDQLALVLYVLPAALAGLGVNLLSHVLISHLGQAERRFDHQHSHATSTPHLQHWQTGLVMLAIGAIFLLDLYSGNDIRLHALYLFPLAWVARHRQGWLLTTLTLLTVSALQIVTFSLAAAGIASFITDALVSLLASCLVVVLARQSGQRQQERQFAPRQARDIR</sequence>
<name>A0A318L2S7_9NEIS</name>
<reference evidence="2 3" key="1">
    <citation type="submission" date="2018-05" db="EMBL/GenBank/DDBJ databases">
        <title>Genomic Encyclopedia of Type Strains, Phase IV (KMG-IV): sequencing the most valuable type-strain genomes for metagenomic binning, comparative biology and taxonomic classification.</title>
        <authorList>
            <person name="Goeker M."/>
        </authorList>
    </citation>
    <scope>NUCLEOTIDE SEQUENCE [LARGE SCALE GENOMIC DNA]</scope>
    <source>
        <strain evidence="2 3">DSM 29661</strain>
    </source>
</reference>
<keyword evidence="1" id="KW-1133">Transmembrane helix</keyword>
<evidence type="ECO:0000313" key="3">
    <source>
        <dbReference type="Proteomes" id="UP000247555"/>
    </source>
</evidence>
<feature type="transmembrane region" description="Helical" evidence="1">
    <location>
        <begin position="12"/>
        <end position="33"/>
    </location>
</feature>
<dbReference type="Proteomes" id="UP000247555">
    <property type="component" value="Unassembled WGS sequence"/>
</dbReference>
<comment type="caution">
    <text evidence="2">The sequence shown here is derived from an EMBL/GenBank/DDBJ whole genome shotgun (WGS) entry which is preliminary data.</text>
</comment>
<keyword evidence="1" id="KW-0812">Transmembrane</keyword>
<dbReference type="EMBL" id="QJKI01000001">
    <property type="protein sequence ID" value="PXX82145.1"/>
    <property type="molecule type" value="Genomic_DNA"/>
</dbReference>
<organism evidence="2 3">
    <name type="scientific">Rivihabitans pingtungensis</name>
    <dbReference type="NCBI Taxonomy" id="1054498"/>
    <lineage>
        <taxon>Bacteria</taxon>
        <taxon>Pseudomonadati</taxon>
        <taxon>Pseudomonadota</taxon>
        <taxon>Betaproteobacteria</taxon>
        <taxon>Neisseriales</taxon>
        <taxon>Aquaspirillaceae</taxon>
        <taxon>Rivihabitans</taxon>
    </lineage>
</organism>
<keyword evidence="3" id="KW-1185">Reference proteome</keyword>
<feature type="transmembrane region" description="Helical" evidence="1">
    <location>
        <begin position="39"/>
        <end position="61"/>
    </location>
</feature>
<keyword evidence="1" id="KW-0472">Membrane</keyword>
<accession>A0A318L2S7</accession>
<gene>
    <name evidence="2" type="ORF">DFR34_101380</name>
</gene>
<proteinExistence type="predicted"/>
<protein>
    <submittedName>
        <fullName evidence="2">Uncharacterized protein</fullName>
    </submittedName>
</protein>
<dbReference type="AlphaFoldDB" id="A0A318L2S7"/>
<evidence type="ECO:0000313" key="2">
    <source>
        <dbReference type="EMBL" id="PXX82145.1"/>
    </source>
</evidence>
<feature type="transmembrane region" description="Helical" evidence="1">
    <location>
        <begin position="199"/>
        <end position="220"/>
    </location>
</feature>